<evidence type="ECO:0000313" key="2">
    <source>
        <dbReference type="EMBL" id="DAD67233.1"/>
    </source>
</evidence>
<evidence type="ECO:0000256" key="1">
    <source>
        <dbReference type="SAM" id="Phobius"/>
    </source>
</evidence>
<accession>A0A8S5LBC1</accession>
<organism evidence="2">
    <name type="scientific">Siphoviridae sp. ctXOZ1</name>
    <dbReference type="NCBI Taxonomy" id="2823585"/>
    <lineage>
        <taxon>Viruses</taxon>
        <taxon>Duplodnaviria</taxon>
        <taxon>Heunggongvirae</taxon>
        <taxon>Uroviricota</taxon>
        <taxon>Caudoviricetes</taxon>
    </lineage>
</organism>
<keyword evidence="1" id="KW-0472">Membrane</keyword>
<sequence length="46" mass="4676">MCGDYDRADKLDRGPSFGGRPSYPGSVLGGVQVSVFAGFLLGVVAG</sequence>
<protein>
    <submittedName>
        <fullName evidence="2">Uncharacterized protein</fullName>
    </submittedName>
</protein>
<keyword evidence="1" id="KW-1133">Transmembrane helix</keyword>
<reference evidence="2" key="1">
    <citation type="journal article" date="2021" name="Proc. Natl. Acad. Sci. U.S.A.">
        <title>A Catalog of Tens of Thousands of Viruses from Human Metagenomes Reveals Hidden Associations with Chronic Diseases.</title>
        <authorList>
            <person name="Tisza M.J."/>
            <person name="Buck C.B."/>
        </authorList>
    </citation>
    <scope>NUCLEOTIDE SEQUENCE</scope>
    <source>
        <strain evidence="2">CtXOZ1</strain>
    </source>
</reference>
<keyword evidence="1" id="KW-0812">Transmembrane</keyword>
<name>A0A8S5LBC1_9CAUD</name>
<feature type="transmembrane region" description="Helical" evidence="1">
    <location>
        <begin position="23"/>
        <end position="45"/>
    </location>
</feature>
<proteinExistence type="predicted"/>
<dbReference type="EMBL" id="BK014672">
    <property type="protein sequence ID" value="DAD67233.1"/>
    <property type="molecule type" value="Genomic_DNA"/>
</dbReference>